<evidence type="ECO:0000313" key="2">
    <source>
        <dbReference type="Proteomes" id="UP000229901"/>
    </source>
</evidence>
<sequence>MLVSSEKTMADKWFMVELERFERDYEGKPKRLPCFFSIDDKTLYYVDTKKQIVAVPMGDLLTKDMATKVIDTESAHAALFDHISNSRILRYVVSSHTNLESHMVRLINEEKTEKIKANQEKVEQNELSAFDA</sequence>
<accession>A0A2H0V5X8</accession>
<organism evidence="1 2">
    <name type="scientific">Candidatus Falkowbacteria bacterium CG10_big_fil_rev_8_21_14_0_10_39_11</name>
    <dbReference type="NCBI Taxonomy" id="1974565"/>
    <lineage>
        <taxon>Bacteria</taxon>
        <taxon>Candidatus Falkowiibacteriota</taxon>
    </lineage>
</organism>
<name>A0A2H0V5X8_9BACT</name>
<dbReference type="Proteomes" id="UP000229901">
    <property type="component" value="Unassembled WGS sequence"/>
</dbReference>
<proteinExistence type="predicted"/>
<comment type="caution">
    <text evidence="1">The sequence shown here is derived from an EMBL/GenBank/DDBJ whole genome shotgun (WGS) entry which is preliminary data.</text>
</comment>
<dbReference type="EMBL" id="PFAP01000005">
    <property type="protein sequence ID" value="PIR94475.1"/>
    <property type="molecule type" value="Genomic_DNA"/>
</dbReference>
<gene>
    <name evidence="1" type="ORF">COT97_01315</name>
</gene>
<evidence type="ECO:0000313" key="1">
    <source>
        <dbReference type="EMBL" id="PIR94475.1"/>
    </source>
</evidence>
<dbReference type="AlphaFoldDB" id="A0A2H0V5X8"/>
<protein>
    <submittedName>
        <fullName evidence="1">Uncharacterized protein</fullName>
    </submittedName>
</protein>
<reference evidence="2" key="1">
    <citation type="submission" date="2017-09" db="EMBL/GenBank/DDBJ databases">
        <title>Depth-based differentiation of microbial function through sediment-hosted aquifers and enrichment of novel symbionts in the deep terrestrial subsurface.</title>
        <authorList>
            <person name="Probst A.J."/>
            <person name="Ladd B."/>
            <person name="Jarett J.K."/>
            <person name="Geller-Mcgrath D.E."/>
            <person name="Sieber C.M.K."/>
            <person name="Emerson J.B."/>
            <person name="Anantharaman K."/>
            <person name="Thomas B.C."/>
            <person name="Malmstrom R."/>
            <person name="Stieglmeier M."/>
            <person name="Klingl A."/>
            <person name="Woyke T."/>
            <person name="Ryan C.M."/>
            <person name="Banfield J.F."/>
        </authorList>
    </citation>
    <scope>NUCLEOTIDE SEQUENCE [LARGE SCALE GENOMIC DNA]</scope>
</reference>